<dbReference type="STRING" id="908809.ABG79_00477"/>
<dbReference type="PATRIC" id="fig|908809.3.peg.482"/>
<dbReference type="InterPro" id="IPR008979">
    <property type="entry name" value="Galactose-bd-like_sf"/>
</dbReference>
<evidence type="ECO:0000256" key="3">
    <source>
        <dbReference type="ARBA" id="ARBA00023295"/>
    </source>
</evidence>
<evidence type="ECO:0000259" key="4">
    <source>
        <dbReference type="Pfam" id="PF00703"/>
    </source>
</evidence>
<dbReference type="SUPFAM" id="SSF49785">
    <property type="entry name" value="Galactose-binding domain-like"/>
    <property type="match status" value="1"/>
</dbReference>
<keyword evidence="2 7" id="KW-0378">Hydrolase</keyword>
<keyword evidence="3 7" id="KW-0326">Glycosidase</keyword>
<comment type="similarity">
    <text evidence="1">Belongs to the glycosyl hydrolase 2 family.</text>
</comment>
<dbReference type="EC" id="3.2.1.23" evidence="7"/>
<dbReference type="Pfam" id="PF00703">
    <property type="entry name" value="Glyco_hydro_2"/>
    <property type="match status" value="1"/>
</dbReference>
<evidence type="ECO:0000259" key="6">
    <source>
        <dbReference type="Pfam" id="PF02837"/>
    </source>
</evidence>
<accession>A0A0R3K2X1</accession>
<dbReference type="InterPro" id="IPR006102">
    <property type="entry name" value="Ig-like_GH2"/>
</dbReference>
<dbReference type="Gene3D" id="2.60.120.260">
    <property type="entry name" value="Galactose-binding domain-like"/>
    <property type="match status" value="1"/>
</dbReference>
<dbReference type="Pfam" id="PF02836">
    <property type="entry name" value="Glyco_hydro_2_C"/>
    <property type="match status" value="1"/>
</dbReference>
<dbReference type="InterPro" id="IPR051913">
    <property type="entry name" value="GH2_Domain-Containing"/>
</dbReference>
<dbReference type="InterPro" id="IPR006104">
    <property type="entry name" value="Glyco_hydro_2_N"/>
</dbReference>
<evidence type="ECO:0000256" key="2">
    <source>
        <dbReference type="ARBA" id="ARBA00022801"/>
    </source>
</evidence>
<keyword evidence="8" id="KW-1185">Reference proteome</keyword>
<name>A0A0R3K2X1_CALMK</name>
<dbReference type="AlphaFoldDB" id="A0A0R3K2X1"/>
<evidence type="ECO:0000313" key="8">
    <source>
        <dbReference type="Proteomes" id="UP000052015"/>
    </source>
</evidence>
<dbReference type="SUPFAM" id="SSF49303">
    <property type="entry name" value="beta-Galactosidase/glucuronidase domain"/>
    <property type="match status" value="1"/>
</dbReference>
<dbReference type="Gene3D" id="2.60.40.10">
    <property type="entry name" value="Immunoglobulins"/>
    <property type="match status" value="1"/>
</dbReference>
<feature type="domain" description="Glycoside hydrolase family 2 catalytic" evidence="5">
    <location>
        <begin position="317"/>
        <end position="506"/>
    </location>
</feature>
<organism evidence="7 8">
    <name type="scientific">Caloramator mitchellensis</name>
    <dbReference type="NCBI Taxonomy" id="908809"/>
    <lineage>
        <taxon>Bacteria</taxon>
        <taxon>Bacillati</taxon>
        <taxon>Bacillota</taxon>
        <taxon>Clostridia</taxon>
        <taxon>Eubacteriales</taxon>
        <taxon>Clostridiaceae</taxon>
        <taxon>Caloramator</taxon>
    </lineage>
</organism>
<evidence type="ECO:0000313" key="7">
    <source>
        <dbReference type="EMBL" id="KRQ87676.1"/>
    </source>
</evidence>
<evidence type="ECO:0000256" key="1">
    <source>
        <dbReference type="ARBA" id="ARBA00007401"/>
    </source>
</evidence>
<sequence>MNIFRNEYPRPNFKRANWTNLNGEWDFEFDDLDLGEREKWYLGKKFSKKINVPFCYQSKLSGIGDKSIHDVVWYHKNLKFDKNNLDKRVYINFGAVDYFTKLYVNGNFAGSHRGGHVAFRFDITDYLVEGDNDIFLRVEDKSFDCSQPRGKQTWKKDNFACWYTRTTGIWQTVWLEFLDEFHLERVKITPDIDNRLIDVEAYFNKISDGGLLEVEVSFEGNLVKKIWTDIKHERERFSIDIASDEIQFKVYYWSPEEPKLYDIKFRVLYNGEVRDEVESYFGMRKISIREDRILLNNREYYQKLILDQGYYSDGLLTAQSQDMFIEDIKKIKSMGFNGIRKHQKIEDPVFLYHCDRMGLLVWAEMPSTYEFNDNAIENIIYEWKQAIKQQYNHPCIITWTLLNESWGVNEIYNNIKQQSLANALYYLVKSMDSSRLLISNDGWEHTISDILTIHDYIEDGDLFYKIYEDKEKISNGAPSIINPKYNYAEGYEYNGQPIIISEYGGIAFSNVHGWGYGNKVKNEEEFLERFKKITRAIMNTKYICGFCYTQLTDVEQEMNGLLDWNHNLKFDVDKIREILD</sequence>
<dbReference type="GO" id="GO:0004565">
    <property type="term" value="F:beta-galactosidase activity"/>
    <property type="evidence" value="ECO:0007669"/>
    <property type="project" value="UniProtKB-EC"/>
</dbReference>
<dbReference type="Gene3D" id="3.20.20.80">
    <property type="entry name" value="Glycosidases"/>
    <property type="match status" value="1"/>
</dbReference>
<protein>
    <submittedName>
        <fullName evidence="7">Evolved beta-galactosidase subunit alpha</fullName>
        <ecNumber evidence="7">3.2.1.23</ecNumber>
    </submittedName>
</protein>
<dbReference type="GO" id="GO:0005975">
    <property type="term" value="P:carbohydrate metabolic process"/>
    <property type="evidence" value="ECO:0007669"/>
    <property type="project" value="InterPro"/>
</dbReference>
<dbReference type="PANTHER" id="PTHR42732:SF3">
    <property type="entry name" value="HYDROLASE"/>
    <property type="match status" value="1"/>
</dbReference>
<dbReference type="Pfam" id="PF02837">
    <property type="entry name" value="Glyco_hydro_2_N"/>
    <property type="match status" value="1"/>
</dbReference>
<dbReference type="InterPro" id="IPR017853">
    <property type="entry name" value="GH"/>
</dbReference>
<feature type="domain" description="Glycoside hydrolase family 2 immunoglobulin-like beta-sandwich" evidence="4">
    <location>
        <begin position="182"/>
        <end position="284"/>
    </location>
</feature>
<comment type="caution">
    <text evidence="7">The sequence shown here is derived from an EMBL/GenBank/DDBJ whole genome shotgun (WGS) entry which is preliminary data.</text>
</comment>
<feature type="domain" description="Glycosyl hydrolases family 2 sugar binding" evidence="6">
    <location>
        <begin position="20"/>
        <end position="138"/>
    </location>
</feature>
<evidence type="ECO:0000259" key="5">
    <source>
        <dbReference type="Pfam" id="PF02836"/>
    </source>
</evidence>
<dbReference type="OrthoDB" id="9762066at2"/>
<dbReference type="InterPro" id="IPR006103">
    <property type="entry name" value="Glyco_hydro_2_cat"/>
</dbReference>
<dbReference type="InterPro" id="IPR036156">
    <property type="entry name" value="Beta-gal/glucu_dom_sf"/>
</dbReference>
<proteinExistence type="inferred from homology"/>
<gene>
    <name evidence="7" type="primary">ebgA</name>
    <name evidence="7" type="ORF">ABG79_00477</name>
</gene>
<reference evidence="7 8" key="1">
    <citation type="submission" date="2015-09" db="EMBL/GenBank/DDBJ databases">
        <title>Draft genome sequence of a Caloramator mitchellensis, a moderate thermophile from the Great Artesian Basin of Australia.</title>
        <authorList>
            <person name="Patel B.K."/>
        </authorList>
    </citation>
    <scope>NUCLEOTIDE SEQUENCE [LARGE SCALE GENOMIC DNA]</scope>
    <source>
        <strain evidence="7 8">VF08</strain>
    </source>
</reference>
<dbReference type="PANTHER" id="PTHR42732">
    <property type="entry name" value="BETA-GALACTOSIDASE"/>
    <property type="match status" value="1"/>
</dbReference>
<dbReference type="InterPro" id="IPR013783">
    <property type="entry name" value="Ig-like_fold"/>
</dbReference>
<dbReference type="RefSeq" id="WP_057976742.1">
    <property type="nucleotide sequence ID" value="NZ_LKHP01000002.1"/>
</dbReference>
<dbReference type="EMBL" id="LKHP01000002">
    <property type="protein sequence ID" value="KRQ87676.1"/>
    <property type="molecule type" value="Genomic_DNA"/>
</dbReference>
<dbReference type="Proteomes" id="UP000052015">
    <property type="component" value="Unassembled WGS sequence"/>
</dbReference>
<dbReference type="SUPFAM" id="SSF51445">
    <property type="entry name" value="(Trans)glycosidases"/>
    <property type="match status" value="1"/>
</dbReference>